<reference evidence="3 4" key="1">
    <citation type="submission" date="2018-03" db="EMBL/GenBank/DDBJ databases">
        <title>Genomic Encyclopedia of Archaeal and Bacterial Type Strains, Phase II (KMG-II): from individual species to whole genera.</title>
        <authorList>
            <person name="Goeker M."/>
        </authorList>
    </citation>
    <scope>NUCLEOTIDE SEQUENCE [LARGE SCALE GENOMIC DNA]</scope>
    <source>
        <strain evidence="3 4">DSM 29328</strain>
    </source>
</reference>
<accession>A0A2T0RI69</accession>
<dbReference type="GO" id="GO:0043164">
    <property type="term" value="P:Gram-negative-bacterium-type cell wall biogenesis"/>
    <property type="evidence" value="ECO:0007669"/>
    <property type="project" value="TreeGrafter"/>
</dbReference>
<dbReference type="GO" id="GO:0005886">
    <property type="term" value="C:plasma membrane"/>
    <property type="evidence" value="ECO:0007669"/>
    <property type="project" value="TreeGrafter"/>
</dbReference>
<dbReference type="RefSeq" id="WP_106207223.1">
    <property type="nucleotide sequence ID" value="NZ_PVTD01000011.1"/>
</dbReference>
<evidence type="ECO:0000259" key="2">
    <source>
        <dbReference type="Pfam" id="PF02698"/>
    </source>
</evidence>
<dbReference type="Gene3D" id="3.40.50.620">
    <property type="entry name" value="HUPs"/>
    <property type="match status" value="1"/>
</dbReference>
<feature type="transmembrane region" description="Helical" evidence="1">
    <location>
        <begin position="77"/>
        <end position="100"/>
    </location>
</feature>
<keyword evidence="1" id="KW-0812">Transmembrane</keyword>
<dbReference type="AlphaFoldDB" id="A0A2T0RI69"/>
<name>A0A2T0RI69_9RHOB</name>
<keyword evidence="4" id="KW-1185">Reference proteome</keyword>
<feature type="domain" description="DUF218" evidence="2">
    <location>
        <begin position="116"/>
        <end position="281"/>
    </location>
</feature>
<keyword evidence="1" id="KW-0472">Membrane</keyword>
<protein>
    <submittedName>
        <fullName evidence="3">Uncharacterized SAM-binding protein YcdF (DUF218 family)</fullName>
    </submittedName>
</protein>
<dbReference type="GO" id="GO:0000270">
    <property type="term" value="P:peptidoglycan metabolic process"/>
    <property type="evidence" value="ECO:0007669"/>
    <property type="project" value="TreeGrafter"/>
</dbReference>
<dbReference type="OrthoDB" id="9809813at2"/>
<gene>
    <name evidence="3" type="ORF">CLV78_11137</name>
</gene>
<dbReference type="InterPro" id="IPR014729">
    <property type="entry name" value="Rossmann-like_a/b/a_fold"/>
</dbReference>
<organism evidence="3 4">
    <name type="scientific">Aliiruegeria haliotis</name>
    <dbReference type="NCBI Taxonomy" id="1280846"/>
    <lineage>
        <taxon>Bacteria</taxon>
        <taxon>Pseudomonadati</taxon>
        <taxon>Pseudomonadota</taxon>
        <taxon>Alphaproteobacteria</taxon>
        <taxon>Rhodobacterales</taxon>
        <taxon>Roseobacteraceae</taxon>
        <taxon>Aliiruegeria</taxon>
    </lineage>
</organism>
<keyword evidence="1" id="KW-1133">Transmembrane helix</keyword>
<dbReference type="PANTHER" id="PTHR30336:SF4">
    <property type="entry name" value="ENVELOPE BIOGENESIS FACTOR ELYC"/>
    <property type="match status" value="1"/>
</dbReference>
<evidence type="ECO:0000313" key="4">
    <source>
        <dbReference type="Proteomes" id="UP000239480"/>
    </source>
</evidence>
<dbReference type="PANTHER" id="PTHR30336">
    <property type="entry name" value="INNER MEMBRANE PROTEIN, PROBABLE PERMEASE"/>
    <property type="match status" value="1"/>
</dbReference>
<proteinExistence type="predicted"/>
<dbReference type="InterPro" id="IPR003848">
    <property type="entry name" value="DUF218"/>
</dbReference>
<sequence>MNSLPYRLEMPHKGARPSERCVASLWTSQPKRRDVDTLFFLASKIIWSALKPESWILLAVGITCLMVWRNRLRSARIWASCSLLLILAIGYFPIGGWLVAPLEHRFPPTPDLVKVDGIIMLGGAEQWPRHNRPQAHDGAERFMDTMYLANRFPDAKVLFTGGSASLSNLEIESAPNAESPRIFFDDMGLAEDRLYLERASRNTAENAAFSLDLMAPQTGETWVLVTSAFHMPRAYRTFERAGWPGLIAWPVDFRQDWRPISGWDLAQNLYQLNLVMKEYIGLVAYGVTGR</sequence>
<dbReference type="EMBL" id="PVTD01000011">
    <property type="protein sequence ID" value="PRY20883.1"/>
    <property type="molecule type" value="Genomic_DNA"/>
</dbReference>
<dbReference type="Proteomes" id="UP000239480">
    <property type="component" value="Unassembled WGS sequence"/>
</dbReference>
<dbReference type="CDD" id="cd06259">
    <property type="entry name" value="YdcF-like"/>
    <property type="match status" value="1"/>
</dbReference>
<dbReference type="InterPro" id="IPR051599">
    <property type="entry name" value="Cell_Envelope_Assoc"/>
</dbReference>
<dbReference type="Pfam" id="PF02698">
    <property type="entry name" value="DUF218"/>
    <property type="match status" value="1"/>
</dbReference>
<evidence type="ECO:0000256" key="1">
    <source>
        <dbReference type="SAM" id="Phobius"/>
    </source>
</evidence>
<comment type="caution">
    <text evidence="3">The sequence shown here is derived from an EMBL/GenBank/DDBJ whole genome shotgun (WGS) entry which is preliminary data.</text>
</comment>
<evidence type="ECO:0000313" key="3">
    <source>
        <dbReference type="EMBL" id="PRY20883.1"/>
    </source>
</evidence>